<dbReference type="Proteomes" id="UP000001520">
    <property type="component" value="Plasmid megaplasmid pDF308"/>
</dbReference>
<evidence type="ECO:0000313" key="2">
    <source>
        <dbReference type="Proteomes" id="UP000001520"/>
    </source>
</evidence>
<keyword evidence="1" id="KW-0614">Plasmid</keyword>
<sequence length="221" mass="26349">MSKNSADINKNELNSMLSTIKELLHSLDRELDKYDSYEKFFNKDLYMILSASVNVAQELNVSPNFIKKDYFQNIFKKYQKICYNLKEMLPHINNIIEEIEIEAKQDVMQSLYNLYLSIGKLIYVMNLINVEIINHINNFTFYKKYIYNMLYNRMKVLKTDTVTKEGLSLHTDIFRLDMCIHNFEFLQKLIDSLKSSLETYYYSMKDILQLKGIELKVIPYT</sequence>
<dbReference type="KEGG" id="ddf:DEFDS_P004"/>
<accession>D3PEJ0</accession>
<name>D3PEJ0_DEFDS</name>
<dbReference type="RefSeq" id="WP_013008877.1">
    <property type="nucleotide sequence ID" value="NC_013940.1"/>
</dbReference>
<organism evidence="1 2">
    <name type="scientific">Deferribacter desulfuricans (strain DSM 14783 / JCM 11476 / NBRC 101012 / SSM1)</name>
    <dbReference type="NCBI Taxonomy" id="639282"/>
    <lineage>
        <taxon>Bacteria</taxon>
        <taxon>Pseudomonadati</taxon>
        <taxon>Deferribacterota</taxon>
        <taxon>Deferribacteres</taxon>
        <taxon>Deferribacterales</taxon>
        <taxon>Deferribacteraceae</taxon>
        <taxon>Deferribacter</taxon>
    </lineage>
</organism>
<gene>
    <name evidence="1" type="ordered locus">DEFDS_P004</name>
</gene>
<evidence type="ECO:0000313" key="1">
    <source>
        <dbReference type="EMBL" id="BAI81632.1"/>
    </source>
</evidence>
<proteinExistence type="predicted"/>
<keyword evidence="2" id="KW-1185">Reference proteome</keyword>
<reference evidence="1 2" key="1">
    <citation type="journal article" date="2010" name="DNA Res.">
        <title>Bacterial lifestyle in a deep-sea hydrothermal vent chimney revealed by the genome sequence of the thermophilic bacterium Deferribacter desulfuricans SSM1.</title>
        <authorList>
            <person name="Takaki Y."/>
            <person name="Shimamura S."/>
            <person name="Nakagawa S."/>
            <person name="Fukuhara Y."/>
            <person name="Horikawa H."/>
            <person name="Ankai A."/>
            <person name="Harada T."/>
            <person name="Hosoyama A."/>
            <person name="Oguchi A."/>
            <person name="Fukui S."/>
            <person name="Fujita N."/>
            <person name="Takami H."/>
            <person name="Takai K."/>
        </authorList>
    </citation>
    <scope>NUCLEOTIDE SEQUENCE [LARGE SCALE GENOMIC DNA]</scope>
    <source>
        <strain evidence="2">DSM 14783 / JCM 11476 / NBRC 101012 / SSM1</strain>
        <plasmid evidence="2">Plasmid megaplasmid pDF308</plasmid>
    </source>
</reference>
<dbReference type="EMBL" id="AP011530">
    <property type="protein sequence ID" value="BAI81632.1"/>
    <property type="molecule type" value="Genomic_DNA"/>
</dbReference>
<geneLocation type="plasmid" evidence="1 2">
    <name>megaplasmid pDF308</name>
</geneLocation>
<protein>
    <submittedName>
        <fullName evidence="1">Uncharacterized protein</fullName>
    </submittedName>
</protein>
<dbReference type="AlphaFoldDB" id="D3PEJ0"/>
<dbReference type="HOGENOM" id="CLU_1248923_0_0_0"/>